<dbReference type="GO" id="GO:0016874">
    <property type="term" value="F:ligase activity"/>
    <property type="evidence" value="ECO:0007669"/>
    <property type="project" value="UniProtKB-KW"/>
</dbReference>
<gene>
    <name evidence="5" type="ORF">I5L79_20750</name>
</gene>
<dbReference type="PANTHER" id="PTHR43201">
    <property type="entry name" value="ACYL-COA SYNTHETASE"/>
    <property type="match status" value="1"/>
</dbReference>
<dbReference type="CDD" id="cd04433">
    <property type="entry name" value="AFD_class_I"/>
    <property type="match status" value="1"/>
</dbReference>
<keyword evidence="2 5" id="KW-0436">Ligase</keyword>
<comment type="similarity">
    <text evidence="1">Belongs to the ATP-dependent AMP-binding enzyme family.</text>
</comment>
<reference evidence="5 6" key="1">
    <citation type="submission" date="2020-11" db="EMBL/GenBank/DDBJ databases">
        <title>Hymenobacter sp.</title>
        <authorList>
            <person name="Kim M.K."/>
        </authorList>
    </citation>
    <scope>NUCLEOTIDE SEQUENCE [LARGE SCALE GENOMIC DNA]</scope>
    <source>
        <strain evidence="5 6">BT594</strain>
    </source>
</reference>
<evidence type="ECO:0000259" key="3">
    <source>
        <dbReference type="Pfam" id="PF00501"/>
    </source>
</evidence>
<evidence type="ECO:0000256" key="2">
    <source>
        <dbReference type="ARBA" id="ARBA00022598"/>
    </source>
</evidence>
<comment type="caution">
    <text evidence="5">The sequence shown here is derived from an EMBL/GenBank/DDBJ whole genome shotgun (WGS) entry which is preliminary data.</text>
</comment>
<evidence type="ECO:0000313" key="6">
    <source>
        <dbReference type="Proteomes" id="UP000601099"/>
    </source>
</evidence>
<dbReference type="EMBL" id="JADWYK010000018">
    <property type="protein sequence ID" value="MBG8555985.1"/>
    <property type="molecule type" value="Genomic_DNA"/>
</dbReference>
<dbReference type="Gene3D" id="3.30.300.30">
    <property type="match status" value="1"/>
</dbReference>
<proteinExistence type="inferred from homology"/>
<dbReference type="SUPFAM" id="SSF56801">
    <property type="entry name" value="Acetyl-CoA synthetase-like"/>
    <property type="match status" value="1"/>
</dbReference>
<dbReference type="Pfam" id="PF00501">
    <property type="entry name" value="AMP-binding"/>
    <property type="match status" value="1"/>
</dbReference>
<dbReference type="InterPro" id="IPR025110">
    <property type="entry name" value="AMP-bd_C"/>
</dbReference>
<dbReference type="InterPro" id="IPR042099">
    <property type="entry name" value="ANL_N_sf"/>
</dbReference>
<evidence type="ECO:0000256" key="1">
    <source>
        <dbReference type="ARBA" id="ARBA00006432"/>
    </source>
</evidence>
<dbReference type="InterPro" id="IPR020845">
    <property type="entry name" value="AMP-binding_CS"/>
</dbReference>
<dbReference type="InterPro" id="IPR045851">
    <property type="entry name" value="AMP-bd_C_sf"/>
</dbReference>
<organism evidence="5 6">
    <name type="scientific">Hymenobacter guriensis</name>
    <dbReference type="NCBI Taxonomy" id="2793065"/>
    <lineage>
        <taxon>Bacteria</taxon>
        <taxon>Pseudomonadati</taxon>
        <taxon>Bacteroidota</taxon>
        <taxon>Cytophagia</taxon>
        <taxon>Cytophagales</taxon>
        <taxon>Hymenobacteraceae</taxon>
        <taxon>Hymenobacter</taxon>
    </lineage>
</organism>
<dbReference type="PANTHER" id="PTHR43201:SF5">
    <property type="entry name" value="MEDIUM-CHAIN ACYL-COA LIGASE ACSF2, MITOCHONDRIAL"/>
    <property type="match status" value="1"/>
</dbReference>
<evidence type="ECO:0000313" key="5">
    <source>
        <dbReference type="EMBL" id="MBG8555985.1"/>
    </source>
</evidence>
<feature type="domain" description="AMP-binding enzyme C-terminal" evidence="4">
    <location>
        <begin position="490"/>
        <end position="565"/>
    </location>
</feature>
<sequence length="582" mass="63423">MIHPSALNPDTIPEMLCHRARYSPRDVAFCFPELQQSCTWEQLWAGVRLLAGALHRLGIQKGDRVAVLMEGSPELIQTLLAIVAVGAVAVPINAYSKNEELKAYCLDARPVALLLGTGPKLLPSAELATEAQATPGFSIWLPPHVFVQGPPEEVPSPFRTLSDLLKTENQLPDESLLTLFRASYTQEPAFLLYTSGTTGQPKGVLRTTASFLIAKQTNRSGLGGWLKARITRLSDQLTNRFTALVMLPLYHLGGIGLLFTALKVSNVRVVMLTRFNPVRALQSAAQEKCQFLIGTPFMVQAMLTSPLAHTTPLMSVLGIAFTSAAVNGPMLEKILAKLPQLYFFTVSYGSSEAGAVANGTCLVTKQGNLWVNLFLKLLRGMNLLNGFIAYEEFQATPHSICGPIDKHVQVRVADLHTGEVLPPDQPGEIQLRSHRVMRYAQTSITQESFLPEGWFKSGDIGYISPKGYLIISDRLKRLISRGGEKISPVEVENALLQHPGVAEAFVVGIPDELYGEQVCAAIIVQPGASVSAAQIQADLATRLSQFKVPKYVVPLTEFPLSGSGKISSESIKQLVLEQIKHD</sequence>
<dbReference type="RefSeq" id="WP_196957006.1">
    <property type="nucleotide sequence ID" value="NZ_JADWYK010000018.1"/>
</dbReference>
<dbReference type="InterPro" id="IPR000873">
    <property type="entry name" value="AMP-dep_synth/lig_dom"/>
</dbReference>
<name>A0ABS0L753_9BACT</name>
<accession>A0ABS0L753</accession>
<dbReference type="Proteomes" id="UP000601099">
    <property type="component" value="Unassembled WGS sequence"/>
</dbReference>
<evidence type="ECO:0000259" key="4">
    <source>
        <dbReference type="Pfam" id="PF13193"/>
    </source>
</evidence>
<protein>
    <submittedName>
        <fullName evidence="5">Acyl--CoA ligase</fullName>
    </submittedName>
</protein>
<keyword evidence="6" id="KW-1185">Reference proteome</keyword>
<dbReference type="Gene3D" id="3.40.50.12780">
    <property type="entry name" value="N-terminal domain of ligase-like"/>
    <property type="match status" value="1"/>
</dbReference>
<feature type="domain" description="AMP-dependent synthetase/ligase" evidence="3">
    <location>
        <begin position="18"/>
        <end position="438"/>
    </location>
</feature>
<dbReference type="Pfam" id="PF13193">
    <property type="entry name" value="AMP-binding_C"/>
    <property type="match status" value="1"/>
</dbReference>
<dbReference type="PROSITE" id="PS00455">
    <property type="entry name" value="AMP_BINDING"/>
    <property type="match status" value="1"/>
</dbReference>